<dbReference type="PANTHER" id="PTHR33885:SF3">
    <property type="entry name" value="PHAGE SHOCK PROTEIN C"/>
    <property type="match status" value="1"/>
</dbReference>
<feature type="transmembrane region" description="Helical" evidence="7">
    <location>
        <begin position="138"/>
        <end position="156"/>
    </location>
</feature>
<feature type="transmembrane region" description="Helical" evidence="7">
    <location>
        <begin position="59"/>
        <end position="86"/>
    </location>
</feature>
<dbReference type="EMBL" id="CP163302">
    <property type="protein sequence ID" value="XDP44385.1"/>
    <property type="molecule type" value="Genomic_DNA"/>
</dbReference>
<evidence type="ECO:0000256" key="2">
    <source>
        <dbReference type="ARBA" id="ARBA00022475"/>
    </source>
</evidence>
<name>A0AB39L0Q6_9MICC</name>
<keyword evidence="3 7" id="KW-0812">Transmembrane</keyword>
<dbReference type="PANTHER" id="PTHR33885">
    <property type="entry name" value="PHAGE SHOCK PROTEIN C"/>
    <property type="match status" value="1"/>
</dbReference>
<feature type="compositionally biased region" description="Low complexity" evidence="6">
    <location>
        <begin position="168"/>
        <end position="179"/>
    </location>
</feature>
<feature type="region of interest" description="Disordered" evidence="6">
    <location>
        <begin position="160"/>
        <end position="232"/>
    </location>
</feature>
<keyword evidence="5 7" id="KW-0472">Membrane</keyword>
<keyword evidence="4 7" id="KW-1133">Transmembrane helix</keyword>
<accession>A0AB39L0Q6</accession>
<dbReference type="GO" id="GO:0005886">
    <property type="term" value="C:plasma membrane"/>
    <property type="evidence" value="ECO:0007669"/>
    <property type="project" value="UniProtKB-SubCell"/>
</dbReference>
<feature type="transmembrane region" description="Helical" evidence="7">
    <location>
        <begin position="98"/>
        <end position="118"/>
    </location>
</feature>
<evidence type="ECO:0000256" key="3">
    <source>
        <dbReference type="ARBA" id="ARBA00022692"/>
    </source>
</evidence>
<sequence>MSTEHPYGGSGTPSPGQPSGPAGADFFAWIRGLGVHRGPDRWVGGVASGLAHRWGVDPILVRGLFVVASIFLGVGLLVYGLMWLLLPEPDGRIHVQEAMQGHWTAGMTGGLVSTVLGLGGTRTGLAFEATGNGPLWGAIWGVFWVAVTVLIVVTIARSRRSRRGGPSGPSASSGPPAAGMPTGDGVFPASVAPAGAPTDSPPPLYPPGTFSGQAPQGPAGAPWPPGTEAPEAHYLADPRYGQQPSGATTAGATAPVWVRPHRPGPGGPFATVVVGLAVLVAGTLLAFQLAGNAIVDPASGALWAIAGAIIGLGIVVAGIRGRTGGILSFFAVVALASAAITQPAYQLSRSQGAVSLSPTTVAQATSGYSLTGASGQLDLRGLDSAGPLASEAVVPVHITLSDMRITVPKDVPVRVEASATLSNVHFGSKSIAGITAKDTETYNADKPGAVLVVKADVTLANLDIRQEQ</sequence>
<dbReference type="InterPro" id="IPR052027">
    <property type="entry name" value="PspC"/>
</dbReference>
<protein>
    <submittedName>
        <fullName evidence="9">PspC domain-containing protein</fullName>
    </submittedName>
</protein>
<evidence type="ECO:0000256" key="5">
    <source>
        <dbReference type="ARBA" id="ARBA00023136"/>
    </source>
</evidence>
<evidence type="ECO:0000256" key="1">
    <source>
        <dbReference type="ARBA" id="ARBA00004162"/>
    </source>
</evidence>
<comment type="subcellular location">
    <subcellularLocation>
        <location evidence="1">Cell membrane</location>
        <topology evidence="1">Single-pass membrane protein</topology>
    </subcellularLocation>
</comment>
<evidence type="ECO:0000256" key="6">
    <source>
        <dbReference type="SAM" id="MobiDB-lite"/>
    </source>
</evidence>
<dbReference type="InterPro" id="IPR007168">
    <property type="entry name" value="Phageshock_PspC_N"/>
</dbReference>
<dbReference type="KEGG" id="spue:AB5L97_14025"/>
<organism evidence="9">
    <name type="scientific">Sinomonas puerhi</name>
    <dbReference type="NCBI Taxonomy" id="3238584"/>
    <lineage>
        <taxon>Bacteria</taxon>
        <taxon>Bacillati</taxon>
        <taxon>Actinomycetota</taxon>
        <taxon>Actinomycetes</taxon>
        <taxon>Micrococcales</taxon>
        <taxon>Micrococcaceae</taxon>
        <taxon>Sinomonas</taxon>
    </lineage>
</organism>
<evidence type="ECO:0000313" key="9">
    <source>
        <dbReference type="EMBL" id="XDP44385.1"/>
    </source>
</evidence>
<dbReference type="Pfam" id="PF04024">
    <property type="entry name" value="PspC"/>
    <property type="match status" value="1"/>
</dbReference>
<feature type="transmembrane region" description="Helical" evidence="7">
    <location>
        <begin position="301"/>
        <end position="319"/>
    </location>
</feature>
<dbReference type="RefSeq" id="WP_369045099.1">
    <property type="nucleotide sequence ID" value="NZ_CP163302.1"/>
</dbReference>
<reference evidence="9" key="1">
    <citation type="submission" date="2024-07" db="EMBL/GenBank/DDBJ databases">
        <authorList>
            <person name="fu j."/>
        </authorList>
    </citation>
    <scope>NUCLEOTIDE SEQUENCE</scope>
    <source>
        <strain evidence="9">P10A9</strain>
    </source>
</reference>
<evidence type="ECO:0000256" key="4">
    <source>
        <dbReference type="ARBA" id="ARBA00022989"/>
    </source>
</evidence>
<evidence type="ECO:0000259" key="8">
    <source>
        <dbReference type="Pfam" id="PF04024"/>
    </source>
</evidence>
<evidence type="ECO:0000256" key="7">
    <source>
        <dbReference type="SAM" id="Phobius"/>
    </source>
</evidence>
<keyword evidence="2" id="KW-1003">Cell membrane</keyword>
<gene>
    <name evidence="9" type="ORF">AB5L97_14025</name>
</gene>
<proteinExistence type="predicted"/>
<feature type="domain" description="Phage shock protein PspC N-terminal" evidence="8">
    <location>
        <begin position="40"/>
        <end position="88"/>
    </location>
</feature>
<feature type="transmembrane region" description="Helical" evidence="7">
    <location>
        <begin position="326"/>
        <end position="345"/>
    </location>
</feature>
<dbReference type="AlphaFoldDB" id="A0AB39L0Q6"/>
<feature type="transmembrane region" description="Helical" evidence="7">
    <location>
        <begin position="269"/>
        <end position="289"/>
    </location>
</feature>